<dbReference type="Proteomes" id="UP000244943">
    <property type="component" value="Chromosome I"/>
</dbReference>
<name>A0A2U3R1Y8_ORITS</name>
<sequence>MRMIIANQPEAEKKLDRLVKLFAFIGLCTGAC</sequence>
<accession>A0A2U3R1Y8</accession>
<evidence type="ECO:0000313" key="1">
    <source>
        <dbReference type="EMBL" id="SPR07217.1"/>
    </source>
</evidence>
<dbReference type="EMBL" id="LS398552">
    <property type="protein sequence ID" value="SPR07217.1"/>
    <property type="molecule type" value="Genomic_DNA"/>
</dbReference>
<organism evidence="1 2">
    <name type="scientific">Orientia tsutsugamushi</name>
    <name type="common">Rickettsia tsutsugamushi</name>
    <dbReference type="NCBI Taxonomy" id="784"/>
    <lineage>
        <taxon>Bacteria</taxon>
        <taxon>Pseudomonadati</taxon>
        <taxon>Pseudomonadota</taxon>
        <taxon>Alphaproteobacteria</taxon>
        <taxon>Rickettsiales</taxon>
        <taxon>Rickettsiaceae</taxon>
        <taxon>Rickettsieae</taxon>
        <taxon>Orientia</taxon>
    </lineage>
</organism>
<reference evidence="2" key="1">
    <citation type="submission" date="2018-03" db="EMBL/GenBank/DDBJ databases">
        <authorList>
            <person name="Batty M. E."/>
            <person name="Batty M E."/>
        </authorList>
    </citation>
    <scope>NUCLEOTIDE SEQUENCE [LARGE SCALE GENOMIC DNA]</scope>
</reference>
<dbReference type="AlphaFoldDB" id="A0A2U3R1Y8"/>
<proteinExistence type="predicted"/>
<evidence type="ECO:0000313" key="2">
    <source>
        <dbReference type="Proteomes" id="UP000244943"/>
    </source>
</evidence>
<protein>
    <submittedName>
        <fullName evidence="1">Uncharacterized protein</fullName>
    </submittedName>
</protein>
<gene>
    <name evidence="1" type="ORF">UT76HP_01086</name>
</gene>